<accession>A0AAD1ZPU6</accession>
<evidence type="ECO:0000313" key="3">
    <source>
        <dbReference type="Proteomes" id="UP000834106"/>
    </source>
</evidence>
<reference evidence="2" key="1">
    <citation type="submission" date="2023-05" db="EMBL/GenBank/DDBJ databases">
        <authorList>
            <person name="Huff M."/>
        </authorList>
    </citation>
    <scope>NUCLEOTIDE SEQUENCE</scope>
</reference>
<evidence type="ECO:0000256" key="1">
    <source>
        <dbReference type="SAM" id="MobiDB-lite"/>
    </source>
</evidence>
<gene>
    <name evidence="2" type="ORF">FPE_LOCUS20804</name>
</gene>
<sequence>MDHTTIDVNPSAIEKVVHGNGEGKVGKVVAIPNDGGEVGVVDGGGGEAGESLPIVAVEAATKGRASPASPLQPSTTPVSPPSSLGISNTTILPTSPSPFSGEGGPGWSTVWKAALRACLGYRVLYSDPFTAHPPFQIDANFGFLQ</sequence>
<name>A0AAD1ZPU6_9LAMI</name>
<organism evidence="2 3">
    <name type="scientific">Fraxinus pennsylvanica</name>
    <dbReference type="NCBI Taxonomy" id="56036"/>
    <lineage>
        <taxon>Eukaryota</taxon>
        <taxon>Viridiplantae</taxon>
        <taxon>Streptophyta</taxon>
        <taxon>Embryophyta</taxon>
        <taxon>Tracheophyta</taxon>
        <taxon>Spermatophyta</taxon>
        <taxon>Magnoliopsida</taxon>
        <taxon>eudicotyledons</taxon>
        <taxon>Gunneridae</taxon>
        <taxon>Pentapetalae</taxon>
        <taxon>asterids</taxon>
        <taxon>lamiids</taxon>
        <taxon>Lamiales</taxon>
        <taxon>Oleaceae</taxon>
        <taxon>Oleeae</taxon>
        <taxon>Fraxinus</taxon>
    </lineage>
</organism>
<feature type="region of interest" description="Disordered" evidence="1">
    <location>
        <begin position="62"/>
        <end position="102"/>
    </location>
</feature>
<dbReference type="AlphaFoldDB" id="A0AAD1ZPU6"/>
<dbReference type="Gene3D" id="1.50.10.10">
    <property type="match status" value="1"/>
</dbReference>
<proteinExistence type="predicted"/>
<protein>
    <submittedName>
        <fullName evidence="2">Uncharacterized protein</fullName>
    </submittedName>
</protein>
<dbReference type="EMBL" id="OU503047">
    <property type="protein sequence ID" value="CAI9773374.1"/>
    <property type="molecule type" value="Genomic_DNA"/>
</dbReference>
<dbReference type="Proteomes" id="UP000834106">
    <property type="component" value="Chromosome 12"/>
</dbReference>
<feature type="compositionally biased region" description="Low complexity" evidence="1">
    <location>
        <begin position="69"/>
        <end position="84"/>
    </location>
</feature>
<dbReference type="InterPro" id="IPR012341">
    <property type="entry name" value="6hp_glycosidase-like_sf"/>
</dbReference>
<keyword evidence="3" id="KW-1185">Reference proteome</keyword>
<dbReference type="GO" id="GO:0005975">
    <property type="term" value="P:carbohydrate metabolic process"/>
    <property type="evidence" value="ECO:0007669"/>
    <property type="project" value="InterPro"/>
</dbReference>
<evidence type="ECO:0000313" key="2">
    <source>
        <dbReference type="EMBL" id="CAI9773374.1"/>
    </source>
</evidence>